<protein>
    <submittedName>
        <fullName evidence="1">ALP1-like protein</fullName>
    </submittedName>
</protein>
<dbReference type="Pfam" id="PF04827">
    <property type="entry name" value="Plant_tran"/>
    <property type="match status" value="1"/>
</dbReference>
<dbReference type="Proteomes" id="UP001151760">
    <property type="component" value="Unassembled WGS sequence"/>
</dbReference>
<name>A0ABQ4X9J4_9ASTR</name>
<evidence type="ECO:0000313" key="2">
    <source>
        <dbReference type="Proteomes" id="UP001151760"/>
    </source>
</evidence>
<comment type="caution">
    <text evidence="1">The sequence shown here is derived from an EMBL/GenBank/DDBJ whole genome shotgun (WGS) entry which is preliminary data.</text>
</comment>
<keyword evidence="2" id="KW-1185">Reference proteome</keyword>
<reference evidence="1" key="2">
    <citation type="submission" date="2022-01" db="EMBL/GenBank/DDBJ databases">
        <authorList>
            <person name="Yamashiro T."/>
            <person name="Shiraishi A."/>
            <person name="Satake H."/>
            <person name="Nakayama K."/>
        </authorList>
    </citation>
    <scope>NUCLEOTIDE SEQUENCE</scope>
</reference>
<dbReference type="EMBL" id="BQNB010009308">
    <property type="protein sequence ID" value="GJS61688.1"/>
    <property type="molecule type" value="Genomic_DNA"/>
</dbReference>
<dbReference type="PANTHER" id="PTHR47150">
    <property type="entry name" value="OS12G0169200 PROTEIN"/>
    <property type="match status" value="1"/>
</dbReference>
<dbReference type="PANTHER" id="PTHR47150:SF4">
    <property type="entry name" value="HARBINGER TRANSPOSASE-DERIVED PROTEIN-RELATED"/>
    <property type="match status" value="1"/>
</dbReference>
<proteinExistence type="predicted"/>
<dbReference type="InterPro" id="IPR006912">
    <property type="entry name" value="Harbinger_derived_prot"/>
</dbReference>
<organism evidence="1 2">
    <name type="scientific">Tanacetum coccineum</name>
    <dbReference type="NCBI Taxonomy" id="301880"/>
    <lineage>
        <taxon>Eukaryota</taxon>
        <taxon>Viridiplantae</taxon>
        <taxon>Streptophyta</taxon>
        <taxon>Embryophyta</taxon>
        <taxon>Tracheophyta</taxon>
        <taxon>Spermatophyta</taxon>
        <taxon>Magnoliopsida</taxon>
        <taxon>eudicotyledons</taxon>
        <taxon>Gunneridae</taxon>
        <taxon>Pentapetalae</taxon>
        <taxon>asterids</taxon>
        <taxon>campanulids</taxon>
        <taxon>Asterales</taxon>
        <taxon>Asteraceae</taxon>
        <taxon>Asteroideae</taxon>
        <taxon>Anthemideae</taxon>
        <taxon>Anthemidinae</taxon>
        <taxon>Tanacetum</taxon>
    </lineage>
</organism>
<accession>A0ABQ4X9J4</accession>
<gene>
    <name evidence="1" type="ORF">Tco_0656472</name>
</gene>
<evidence type="ECO:0000313" key="1">
    <source>
        <dbReference type="EMBL" id="GJS61688.1"/>
    </source>
</evidence>
<sequence>MGEQTARNCLDDFSECIIDLYMSKYLRKPTLADVENVYDAHENIHGFSEMLENIDFVASHDLWIWHAFIGVVGAKNGINVLDNSSLFEDLLDDIAHVALFVVNGVGFENEYYLADGIYP</sequence>
<reference evidence="1" key="1">
    <citation type="journal article" date="2022" name="Int. J. Mol. Sci.">
        <title>Draft Genome of Tanacetum Coccineum: Genomic Comparison of Closely Related Tanacetum-Family Plants.</title>
        <authorList>
            <person name="Yamashiro T."/>
            <person name="Shiraishi A."/>
            <person name="Nakayama K."/>
            <person name="Satake H."/>
        </authorList>
    </citation>
    <scope>NUCLEOTIDE SEQUENCE</scope>
</reference>